<dbReference type="GO" id="GO:0005634">
    <property type="term" value="C:nucleus"/>
    <property type="evidence" value="ECO:0007669"/>
    <property type="project" value="TreeGrafter"/>
</dbReference>
<organism evidence="3 4">
    <name type="scientific">Cotesia glomerata</name>
    <name type="common">Lepidopteran parasitic wasp</name>
    <name type="synonym">Apanteles glomeratus</name>
    <dbReference type="NCBI Taxonomy" id="32391"/>
    <lineage>
        <taxon>Eukaryota</taxon>
        <taxon>Metazoa</taxon>
        <taxon>Ecdysozoa</taxon>
        <taxon>Arthropoda</taxon>
        <taxon>Hexapoda</taxon>
        <taxon>Insecta</taxon>
        <taxon>Pterygota</taxon>
        <taxon>Neoptera</taxon>
        <taxon>Endopterygota</taxon>
        <taxon>Hymenoptera</taxon>
        <taxon>Apocrita</taxon>
        <taxon>Ichneumonoidea</taxon>
        <taxon>Braconidae</taxon>
        <taxon>Microgastrinae</taxon>
        <taxon>Cotesia</taxon>
    </lineage>
</organism>
<feature type="compositionally biased region" description="Low complexity" evidence="1">
    <location>
        <begin position="128"/>
        <end position="140"/>
    </location>
</feature>
<evidence type="ECO:0000313" key="4">
    <source>
        <dbReference type="Proteomes" id="UP000826195"/>
    </source>
</evidence>
<dbReference type="Gene3D" id="2.30.30.140">
    <property type="match status" value="1"/>
</dbReference>
<reference evidence="3 4" key="1">
    <citation type="journal article" date="2021" name="J. Hered.">
        <title>A chromosome-level genome assembly of the parasitoid wasp, Cotesia glomerata (Hymenoptera: Braconidae).</title>
        <authorList>
            <person name="Pinto B.J."/>
            <person name="Weis J.J."/>
            <person name="Gamble T."/>
            <person name="Ode P.J."/>
            <person name="Paul R."/>
            <person name="Zaspel J.M."/>
        </authorList>
    </citation>
    <scope>NUCLEOTIDE SEQUENCE [LARGE SCALE GENOMIC DNA]</scope>
    <source>
        <strain evidence="3">CgM1</strain>
    </source>
</reference>
<keyword evidence="4" id="KW-1185">Reference proteome</keyword>
<dbReference type="EMBL" id="JAHXZJ010000001">
    <property type="protein sequence ID" value="KAH0567291.1"/>
    <property type="molecule type" value="Genomic_DNA"/>
</dbReference>
<dbReference type="Pfam" id="PF00855">
    <property type="entry name" value="PWWP"/>
    <property type="match status" value="1"/>
</dbReference>
<sequence length="167" mass="18535">MFIELFGLVSESEGDKGNWEVKVGELVWGAALGSPAWPGKVESFGPPGSFTVSVRWYGAGETLTQVEIKNLKSLSDGLEAHHRARKRFRKSRKLNMQLENAIQEAMAELDNLSDPDTPNKIRKQFVQSTRSSKTSLSSTSHGKNRNSDSKKSKKLSSSQQKVVPKCR</sequence>
<dbReference type="PANTHER" id="PTHR16112">
    <property type="entry name" value="METHYL-CPG BINDING PROTEIN, DROSOPHILA"/>
    <property type="match status" value="1"/>
</dbReference>
<dbReference type="PROSITE" id="PS50812">
    <property type="entry name" value="PWWP"/>
    <property type="match status" value="1"/>
</dbReference>
<comment type="caution">
    <text evidence="3">The sequence shown here is derived from an EMBL/GenBank/DDBJ whole genome shotgun (WGS) entry which is preliminary data.</text>
</comment>
<dbReference type="AlphaFoldDB" id="A0AAV7J763"/>
<feature type="domain" description="PWWP" evidence="2">
    <location>
        <begin position="23"/>
        <end position="77"/>
    </location>
</feature>
<accession>A0AAV7J763</accession>
<dbReference type="GO" id="GO:0003682">
    <property type="term" value="F:chromatin binding"/>
    <property type="evidence" value="ECO:0007669"/>
    <property type="project" value="TreeGrafter"/>
</dbReference>
<gene>
    <name evidence="3" type="ORF">KQX54_008136</name>
</gene>
<evidence type="ECO:0000313" key="3">
    <source>
        <dbReference type="EMBL" id="KAH0567291.1"/>
    </source>
</evidence>
<name>A0AAV7J763_COTGL</name>
<dbReference type="SUPFAM" id="SSF63748">
    <property type="entry name" value="Tudor/PWWP/MBT"/>
    <property type="match status" value="1"/>
</dbReference>
<dbReference type="GO" id="GO:0010369">
    <property type="term" value="C:chromocenter"/>
    <property type="evidence" value="ECO:0007669"/>
    <property type="project" value="TreeGrafter"/>
</dbReference>
<protein>
    <recommendedName>
        <fullName evidence="2">PWWP domain-containing protein</fullName>
    </recommendedName>
</protein>
<proteinExistence type="predicted"/>
<dbReference type="Proteomes" id="UP000826195">
    <property type="component" value="Unassembled WGS sequence"/>
</dbReference>
<evidence type="ECO:0000259" key="2">
    <source>
        <dbReference type="PROSITE" id="PS50812"/>
    </source>
</evidence>
<dbReference type="PANTHER" id="PTHR16112:SF16">
    <property type="entry name" value="SIX-BANDED, ISOFORM H"/>
    <property type="match status" value="1"/>
</dbReference>
<feature type="region of interest" description="Disordered" evidence="1">
    <location>
        <begin position="111"/>
        <end position="167"/>
    </location>
</feature>
<evidence type="ECO:0000256" key="1">
    <source>
        <dbReference type="SAM" id="MobiDB-lite"/>
    </source>
</evidence>
<dbReference type="InterPro" id="IPR000313">
    <property type="entry name" value="PWWP_dom"/>
</dbReference>